<keyword evidence="1" id="KW-1133">Transmembrane helix</keyword>
<proteinExistence type="predicted"/>
<protein>
    <submittedName>
        <fullName evidence="2">UDP:flavonoid glycosyltransferase YjiC (YdhE family)</fullName>
    </submittedName>
</protein>
<dbReference type="RefSeq" id="WP_209461460.1">
    <property type="nucleotide sequence ID" value="NZ_CP110224.1"/>
</dbReference>
<evidence type="ECO:0000313" key="2">
    <source>
        <dbReference type="EMBL" id="MBP1968233.1"/>
    </source>
</evidence>
<evidence type="ECO:0000313" key="3">
    <source>
        <dbReference type="Proteomes" id="UP001519345"/>
    </source>
</evidence>
<gene>
    <name evidence="2" type="ORF">J2Z83_000325</name>
</gene>
<keyword evidence="1" id="KW-0472">Membrane</keyword>
<evidence type="ECO:0000256" key="1">
    <source>
        <dbReference type="SAM" id="Phobius"/>
    </source>
</evidence>
<name>A0ABS4IBF6_9BACI</name>
<dbReference type="Proteomes" id="UP001519345">
    <property type="component" value="Unassembled WGS sequence"/>
</dbReference>
<organism evidence="2 3">
    <name type="scientific">Virgibacillus natechei</name>
    <dbReference type="NCBI Taxonomy" id="1216297"/>
    <lineage>
        <taxon>Bacteria</taxon>
        <taxon>Bacillati</taxon>
        <taxon>Bacillota</taxon>
        <taxon>Bacilli</taxon>
        <taxon>Bacillales</taxon>
        <taxon>Bacillaceae</taxon>
        <taxon>Virgibacillus</taxon>
    </lineage>
</organism>
<comment type="caution">
    <text evidence="2">The sequence shown here is derived from an EMBL/GenBank/DDBJ whole genome shotgun (WGS) entry which is preliminary data.</text>
</comment>
<dbReference type="EMBL" id="JAGGKX010000001">
    <property type="protein sequence ID" value="MBP1968233.1"/>
    <property type="molecule type" value="Genomic_DNA"/>
</dbReference>
<feature type="transmembrane region" description="Helical" evidence="1">
    <location>
        <begin position="6"/>
        <end position="21"/>
    </location>
</feature>
<keyword evidence="1" id="KW-0812">Transmembrane</keyword>
<reference evidence="2 3" key="1">
    <citation type="submission" date="2021-03" db="EMBL/GenBank/DDBJ databases">
        <title>Genomic Encyclopedia of Type Strains, Phase IV (KMG-IV): sequencing the most valuable type-strain genomes for metagenomic binning, comparative biology and taxonomic classification.</title>
        <authorList>
            <person name="Goeker M."/>
        </authorList>
    </citation>
    <scope>NUCLEOTIDE SEQUENCE [LARGE SCALE GENOMIC DNA]</scope>
    <source>
        <strain evidence="2 3">DSM 25609</strain>
    </source>
</reference>
<accession>A0ABS4IBF6</accession>
<sequence length="99" mass="11293">MKKRYILSAGAIGTTIAGFFLKDKENREKLKEKVRPVTNRIRNNKEKNVSTLEFAGIPDQSVPEDPDQLENAKMVSEGSQFGVQYYNEVKEEKASENNR</sequence>
<keyword evidence="3" id="KW-1185">Reference proteome</keyword>